<gene>
    <name evidence="1" type="ORF">OHU27_34825</name>
</gene>
<dbReference type="EMBL" id="CP108125">
    <property type="protein sequence ID" value="WTO87785.1"/>
    <property type="molecule type" value="Genomic_DNA"/>
</dbReference>
<name>A0ABZ1J6T4_9ACTN</name>
<evidence type="ECO:0000313" key="2">
    <source>
        <dbReference type="Proteomes" id="UP001622690"/>
    </source>
</evidence>
<sequence>MTTRDDKRAYVFHDTVTVAAIRLWGRTQGIPRSLRILPLITT</sequence>
<accession>A0ABZ1J6T4</accession>
<dbReference type="Proteomes" id="UP001622690">
    <property type="component" value="Chromosome"/>
</dbReference>
<evidence type="ECO:0000313" key="1">
    <source>
        <dbReference type="EMBL" id="WTO87785.1"/>
    </source>
</evidence>
<keyword evidence="2" id="KW-1185">Reference proteome</keyword>
<organism evidence="1 2">
    <name type="scientific">Streptomyces nigra</name>
    <dbReference type="NCBI Taxonomy" id="1827580"/>
    <lineage>
        <taxon>Bacteria</taxon>
        <taxon>Bacillati</taxon>
        <taxon>Actinomycetota</taxon>
        <taxon>Actinomycetes</taxon>
        <taxon>Kitasatosporales</taxon>
        <taxon>Streptomycetaceae</taxon>
        <taxon>Streptomyces</taxon>
    </lineage>
</organism>
<protein>
    <submittedName>
        <fullName evidence="1">Uncharacterized protein</fullName>
    </submittedName>
</protein>
<proteinExistence type="predicted"/>
<reference evidence="1 2" key="1">
    <citation type="submission" date="2022-10" db="EMBL/GenBank/DDBJ databases">
        <title>The complete genomes of actinobacterial strains from the NBC collection.</title>
        <authorList>
            <person name="Joergensen T.S."/>
            <person name="Alvarez Arevalo M."/>
            <person name="Sterndorff E.B."/>
            <person name="Faurdal D."/>
            <person name="Vuksanovic O."/>
            <person name="Mourched A.-S."/>
            <person name="Charusanti P."/>
            <person name="Shaw S."/>
            <person name="Blin K."/>
            <person name="Weber T."/>
        </authorList>
    </citation>
    <scope>NUCLEOTIDE SEQUENCE [LARGE SCALE GENOMIC DNA]</scope>
    <source>
        <strain evidence="1 2">NBC_00206</strain>
    </source>
</reference>